<dbReference type="Pfam" id="PF04365">
    <property type="entry name" value="BrnT_toxin"/>
    <property type="match status" value="1"/>
</dbReference>
<evidence type="ECO:0000313" key="2">
    <source>
        <dbReference type="Proteomes" id="UP000478417"/>
    </source>
</evidence>
<keyword evidence="2" id="KW-1185">Reference proteome</keyword>
<dbReference type="Gene3D" id="3.10.450.530">
    <property type="entry name" value="Ribonuclease toxin, BrnT, of type II toxin-antitoxin system"/>
    <property type="match status" value="1"/>
</dbReference>
<dbReference type="InterPro" id="IPR038573">
    <property type="entry name" value="BrnT_sf"/>
</dbReference>
<protein>
    <submittedName>
        <fullName evidence="1">BrnT family toxin</fullName>
    </submittedName>
</protein>
<name>A0A6B2M0A4_9BACT</name>
<dbReference type="InterPro" id="IPR007460">
    <property type="entry name" value="BrnT_toxin"/>
</dbReference>
<dbReference type="Proteomes" id="UP000478417">
    <property type="component" value="Unassembled WGS sequence"/>
</dbReference>
<comment type="caution">
    <text evidence="1">The sequence shown here is derived from an EMBL/GenBank/DDBJ whole genome shotgun (WGS) entry which is preliminary data.</text>
</comment>
<accession>A0A6B2M0A4</accession>
<reference evidence="1 2" key="1">
    <citation type="submission" date="2020-02" db="EMBL/GenBank/DDBJ databases">
        <title>Albibacoteraceae fam. nov., the first described family within the subdivision 4 Verrucomicrobia.</title>
        <authorList>
            <person name="Xi F."/>
        </authorList>
    </citation>
    <scope>NUCLEOTIDE SEQUENCE [LARGE SCALE GENOMIC DNA]</scope>
    <source>
        <strain evidence="1 2">CK1056</strain>
    </source>
</reference>
<sequence length="92" mass="11020">MSNFKKSKYDPVRSVSNLARHGIDFKEAQHLWEGVFVENSLPYAMERRFMVTGPINNKFWSAIITYRHEVIRIISVRRARQKETARWHNHHP</sequence>
<dbReference type="RefSeq" id="WP_163962414.1">
    <property type="nucleotide sequence ID" value="NZ_JAAGNX010000001.1"/>
</dbReference>
<evidence type="ECO:0000313" key="1">
    <source>
        <dbReference type="EMBL" id="NDV61457.1"/>
    </source>
</evidence>
<proteinExistence type="predicted"/>
<gene>
    <name evidence="1" type="ORF">G0Q06_03235</name>
</gene>
<dbReference type="AlphaFoldDB" id="A0A6B2M0A4"/>
<dbReference type="EMBL" id="JAAGNX010000001">
    <property type="protein sequence ID" value="NDV61457.1"/>
    <property type="molecule type" value="Genomic_DNA"/>
</dbReference>
<organism evidence="1 2">
    <name type="scientific">Oceanipulchritudo coccoides</name>
    <dbReference type="NCBI Taxonomy" id="2706888"/>
    <lineage>
        <taxon>Bacteria</taxon>
        <taxon>Pseudomonadati</taxon>
        <taxon>Verrucomicrobiota</taxon>
        <taxon>Opitutia</taxon>
        <taxon>Puniceicoccales</taxon>
        <taxon>Oceanipulchritudinaceae</taxon>
        <taxon>Oceanipulchritudo</taxon>
    </lineage>
</organism>